<dbReference type="SMART" id="SM00530">
    <property type="entry name" value="HTH_XRE"/>
    <property type="match status" value="1"/>
</dbReference>
<keyword evidence="2" id="KW-0238">DNA-binding</keyword>
<dbReference type="GO" id="GO:0003677">
    <property type="term" value="F:DNA binding"/>
    <property type="evidence" value="ECO:0007669"/>
    <property type="project" value="UniProtKB-KW"/>
</dbReference>
<evidence type="ECO:0000256" key="3">
    <source>
        <dbReference type="ARBA" id="ARBA00023163"/>
    </source>
</evidence>
<dbReference type="EMBL" id="CAAHFG010000005">
    <property type="protein sequence ID" value="VGO17790.1"/>
    <property type="molecule type" value="Genomic_DNA"/>
</dbReference>
<dbReference type="InterPro" id="IPR010982">
    <property type="entry name" value="Lambda_DNA-bd_dom_sf"/>
</dbReference>
<sequence length="101" mass="11033">MRSSIAKSITETVSDLNKSGIVDEITMKNINSLCIPDVHDYPPEKIISIRKANHLSQAALAAVLNISPSTVQKWERGTKKPAGAARKLLDIVERKGIEVLV</sequence>
<feature type="domain" description="HTH cro/C1-type" evidence="4">
    <location>
        <begin position="46"/>
        <end position="81"/>
    </location>
</feature>
<evidence type="ECO:0000313" key="5">
    <source>
        <dbReference type="EMBL" id="VGO17790.1"/>
    </source>
</evidence>
<evidence type="ECO:0000256" key="1">
    <source>
        <dbReference type="ARBA" id="ARBA00023015"/>
    </source>
</evidence>
<dbReference type="SUPFAM" id="SSF47413">
    <property type="entry name" value="lambda repressor-like DNA-binding domains"/>
    <property type="match status" value="1"/>
</dbReference>
<dbReference type="InterPro" id="IPR052359">
    <property type="entry name" value="HTH-type_reg/antitoxin"/>
</dbReference>
<dbReference type="CDD" id="cd00093">
    <property type="entry name" value="HTH_XRE"/>
    <property type="match status" value="1"/>
</dbReference>
<dbReference type="PROSITE" id="PS50943">
    <property type="entry name" value="HTH_CROC1"/>
    <property type="match status" value="1"/>
</dbReference>
<dbReference type="AlphaFoldDB" id="A0A6C2UCD9"/>
<dbReference type="InterPro" id="IPR001387">
    <property type="entry name" value="Cro/C1-type_HTH"/>
</dbReference>
<keyword evidence="3" id="KW-0804">Transcription</keyword>
<dbReference type="Pfam" id="PF01381">
    <property type="entry name" value="HTH_3"/>
    <property type="match status" value="1"/>
</dbReference>
<dbReference type="RefSeq" id="WP_136083257.1">
    <property type="nucleotide sequence ID" value="NZ_CAAHFG010000005.1"/>
</dbReference>
<organism evidence="5 6">
    <name type="scientific">Pontiella desulfatans</name>
    <dbReference type="NCBI Taxonomy" id="2750659"/>
    <lineage>
        <taxon>Bacteria</taxon>
        <taxon>Pseudomonadati</taxon>
        <taxon>Kiritimatiellota</taxon>
        <taxon>Kiritimatiellia</taxon>
        <taxon>Kiritimatiellales</taxon>
        <taxon>Pontiellaceae</taxon>
        <taxon>Pontiella</taxon>
    </lineage>
</organism>
<evidence type="ECO:0000313" key="6">
    <source>
        <dbReference type="Proteomes" id="UP000366872"/>
    </source>
</evidence>
<dbReference type="Gene3D" id="1.10.260.40">
    <property type="entry name" value="lambda repressor-like DNA-binding domains"/>
    <property type="match status" value="1"/>
</dbReference>
<dbReference type="PANTHER" id="PTHR36511:SF3">
    <property type="entry name" value="ANTITOXIN HIGA-2"/>
    <property type="match status" value="1"/>
</dbReference>
<evidence type="ECO:0000259" key="4">
    <source>
        <dbReference type="PROSITE" id="PS50943"/>
    </source>
</evidence>
<name>A0A6C2UCD9_PONDE</name>
<evidence type="ECO:0000256" key="2">
    <source>
        <dbReference type="ARBA" id="ARBA00023125"/>
    </source>
</evidence>
<reference evidence="5 6" key="1">
    <citation type="submission" date="2019-04" db="EMBL/GenBank/DDBJ databases">
        <authorList>
            <person name="Van Vliet M D."/>
        </authorList>
    </citation>
    <scope>NUCLEOTIDE SEQUENCE [LARGE SCALE GENOMIC DNA]</scope>
    <source>
        <strain evidence="5 6">F1</strain>
    </source>
</reference>
<gene>
    <name evidence="5" type="primary">higA-2_2</name>
    <name evidence="5" type="ORF">PDESU_06392</name>
</gene>
<dbReference type="Proteomes" id="UP000366872">
    <property type="component" value="Unassembled WGS sequence"/>
</dbReference>
<protein>
    <submittedName>
        <fullName evidence="5">Antitoxin HigA-2</fullName>
    </submittedName>
</protein>
<keyword evidence="6" id="KW-1185">Reference proteome</keyword>
<keyword evidence="1" id="KW-0805">Transcription regulation</keyword>
<accession>A0A6C2UCD9</accession>
<proteinExistence type="predicted"/>
<dbReference type="PANTHER" id="PTHR36511">
    <property type="entry name" value="MERR FAMILY BACTERIAL REGULATORY PROTEIN"/>
    <property type="match status" value="1"/>
</dbReference>